<dbReference type="KEGG" id="cmt:CCM_08218"/>
<dbReference type="HOGENOM" id="CLU_109868_2_0_1"/>
<dbReference type="InParanoid" id="G3JNE5"/>
<proteinExistence type="predicted"/>
<dbReference type="AlphaFoldDB" id="G3JNE5"/>
<evidence type="ECO:0000256" key="1">
    <source>
        <dbReference type="SAM" id="MobiDB-lite"/>
    </source>
</evidence>
<sequence>MPLLLRATARLHPRLLVSRMHTTAPASAPRKPDTDSPPPQTSDTAQSRPDPEEEAARLDKTAYTPGGDTGPEAARHRAQRETSGADDPLEFTGANHELSKPRGDEGSRRDAAPGKDGRRSSGGKPSRNGKP</sequence>
<dbReference type="OrthoDB" id="423498at2759"/>
<dbReference type="GeneID" id="18170226"/>
<dbReference type="VEuPathDB" id="FungiDB:CCM_08218"/>
<evidence type="ECO:0000313" key="2">
    <source>
        <dbReference type="EMBL" id="EGX89964.1"/>
    </source>
</evidence>
<keyword evidence="3" id="KW-1185">Reference proteome</keyword>
<organism evidence="2 3">
    <name type="scientific">Cordyceps militaris (strain CM01)</name>
    <name type="common">Caterpillar fungus</name>
    <dbReference type="NCBI Taxonomy" id="983644"/>
    <lineage>
        <taxon>Eukaryota</taxon>
        <taxon>Fungi</taxon>
        <taxon>Dikarya</taxon>
        <taxon>Ascomycota</taxon>
        <taxon>Pezizomycotina</taxon>
        <taxon>Sordariomycetes</taxon>
        <taxon>Hypocreomycetidae</taxon>
        <taxon>Hypocreales</taxon>
        <taxon>Cordycipitaceae</taxon>
        <taxon>Cordyceps</taxon>
    </lineage>
</organism>
<protein>
    <submittedName>
        <fullName evidence="2">Uncharacterized protein</fullName>
    </submittedName>
</protein>
<accession>G3JNE5</accession>
<reference evidence="2 3" key="1">
    <citation type="journal article" date="2011" name="Genome Biol.">
        <title>Genome sequence of the insect pathogenic fungus Cordyceps militaris, a valued traditional Chinese medicine.</title>
        <authorList>
            <person name="Zheng P."/>
            <person name="Xia Y."/>
            <person name="Xiao G."/>
            <person name="Xiong C."/>
            <person name="Hu X."/>
            <person name="Zhang S."/>
            <person name="Zheng H."/>
            <person name="Huang Y."/>
            <person name="Zhou Y."/>
            <person name="Wang S."/>
            <person name="Zhao G.P."/>
            <person name="Liu X."/>
            <person name="St Leger R.J."/>
            <person name="Wang C."/>
        </authorList>
    </citation>
    <scope>NUCLEOTIDE SEQUENCE [LARGE SCALE GENOMIC DNA]</scope>
    <source>
        <strain evidence="2 3">CM01</strain>
    </source>
</reference>
<evidence type="ECO:0000313" key="3">
    <source>
        <dbReference type="Proteomes" id="UP000001610"/>
    </source>
</evidence>
<gene>
    <name evidence="2" type="ORF">CCM_08218</name>
</gene>
<dbReference type="RefSeq" id="XP_006673419.1">
    <property type="nucleotide sequence ID" value="XM_006673356.1"/>
</dbReference>
<feature type="region of interest" description="Disordered" evidence="1">
    <location>
        <begin position="1"/>
        <end position="131"/>
    </location>
</feature>
<feature type="compositionally biased region" description="Basic and acidic residues" evidence="1">
    <location>
        <begin position="97"/>
        <end position="119"/>
    </location>
</feature>
<name>G3JNE5_CORMM</name>
<dbReference type="Proteomes" id="UP000001610">
    <property type="component" value="Unassembled WGS sequence"/>
</dbReference>
<dbReference type="EMBL" id="JH126404">
    <property type="protein sequence ID" value="EGX89964.1"/>
    <property type="molecule type" value="Genomic_DNA"/>
</dbReference>